<protein>
    <submittedName>
        <fullName evidence="1">Uncharacterized protein</fullName>
    </submittedName>
</protein>
<name>A0ABQ4SU24_9HYPH</name>
<gene>
    <name evidence="1" type="ORF">AOPFMNJM_0646</name>
</gene>
<sequence length="152" mass="17381">MEPAYSILNEDERHQAAATLFAQHDGIIACWPDAEGVDGYAVAVLKGIKHVKAGYAGGLRMGQFPCLPSDIEAQNLSALFGDDRGERRRNLRGYLRRRYGEVPAEAFEAARNYFDRYDRLYHHLSERERAKNDNIAETLRWVRENPGWDRTA</sequence>
<organism evidence="1 2">
    <name type="scientific">Methylobacterium jeotgali</name>
    <dbReference type="NCBI Taxonomy" id="381630"/>
    <lineage>
        <taxon>Bacteria</taxon>
        <taxon>Pseudomonadati</taxon>
        <taxon>Pseudomonadota</taxon>
        <taxon>Alphaproteobacteria</taxon>
        <taxon>Hyphomicrobiales</taxon>
        <taxon>Methylobacteriaceae</taxon>
        <taxon>Methylobacterium</taxon>
    </lineage>
</organism>
<reference evidence="1" key="2">
    <citation type="submission" date="2021-08" db="EMBL/GenBank/DDBJ databases">
        <authorList>
            <person name="Tani A."/>
            <person name="Ola A."/>
            <person name="Ogura Y."/>
            <person name="Katsura K."/>
            <person name="Hayashi T."/>
        </authorList>
    </citation>
    <scope>NUCLEOTIDE SEQUENCE</scope>
    <source>
        <strain evidence="1">LMG 23639</strain>
    </source>
</reference>
<keyword evidence="2" id="KW-1185">Reference proteome</keyword>
<proteinExistence type="predicted"/>
<evidence type="ECO:0000313" key="1">
    <source>
        <dbReference type="EMBL" id="GJE05348.1"/>
    </source>
</evidence>
<evidence type="ECO:0000313" key="2">
    <source>
        <dbReference type="Proteomes" id="UP001055102"/>
    </source>
</evidence>
<accession>A0ABQ4SU24</accession>
<comment type="caution">
    <text evidence="1">The sequence shown here is derived from an EMBL/GenBank/DDBJ whole genome shotgun (WGS) entry which is preliminary data.</text>
</comment>
<reference evidence="1" key="1">
    <citation type="journal article" date="2021" name="Front. Microbiol.">
        <title>Comprehensive Comparative Genomics and Phenotyping of Methylobacterium Species.</title>
        <authorList>
            <person name="Alessa O."/>
            <person name="Ogura Y."/>
            <person name="Fujitani Y."/>
            <person name="Takami H."/>
            <person name="Hayashi T."/>
            <person name="Sahin N."/>
            <person name="Tani A."/>
        </authorList>
    </citation>
    <scope>NUCLEOTIDE SEQUENCE</scope>
    <source>
        <strain evidence="1">LMG 23639</strain>
    </source>
</reference>
<dbReference type="EMBL" id="BPQR01000010">
    <property type="protein sequence ID" value="GJE05348.1"/>
    <property type="molecule type" value="Genomic_DNA"/>
</dbReference>
<dbReference type="Proteomes" id="UP001055102">
    <property type="component" value="Unassembled WGS sequence"/>
</dbReference>